<sequence>PEAAAAASQTATRTHPLAITALVLSCCGFICFPLTAIAGIICGHIARAKISKAPGARGSGMALAALLVGYGWALLGAMVLAVVMLRLLGGTPQ</sequence>
<proteinExistence type="predicted"/>
<keyword evidence="1" id="KW-0812">Transmembrane</keyword>
<organism evidence="3">
    <name type="scientific">marine sediment metagenome</name>
    <dbReference type="NCBI Taxonomy" id="412755"/>
    <lineage>
        <taxon>unclassified sequences</taxon>
        <taxon>metagenomes</taxon>
        <taxon>ecological metagenomes</taxon>
    </lineage>
</organism>
<name>X0S9W8_9ZZZZ</name>
<reference evidence="3" key="1">
    <citation type="journal article" date="2014" name="Front. Microbiol.">
        <title>High frequency of phylogenetically diverse reductive dehalogenase-homologous genes in deep subseafloor sedimentary metagenomes.</title>
        <authorList>
            <person name="Kawai M."/>
            <person name="Futagami T."/>
            <person name="Toyoda A."/>
            <person name="Takaki Y."/>
            <person name="Nishi S."/>
            <person name="Hori S."/>
            <person name="Arai W."/>
            <person name="Tsubouchi T."/>
            <person name="Morono Y."/>
            <person name="Uchiyama I."/>
            <person name="Ito T."/>
            <person name="Fujiyama A."/>
            <person name="Inagaki F."/>
            <person name="Takami H."/>
        </authorList>
    </citation>
    <scope>NUCLEOTIDE SEQUENCE</scope>
    <source>
        <strain evidence="3">Expedition CK06-06</strain>
    </source>
</reference>
<dbReference type="Pfam" id="PF13828">
    <property type="entry name" value="DUF4190"/>
    <property type="match status" value="1"/>
</dbReference>
<protein>
    <recommendedName>
        <fullName evidence="2">DUF4190 domain-containing protein</fullName>
    </recommendedName>
</protein>
<dbReference type="AlphaFoldDB" id="X0S9W8"/>
<gene>
    <name evidence="3" type="ORF">S01H1_13685</name>
</gene>
<comment type="caution">
    <text evidence="3">The sequence shown here is derived from an EMBL/GenBank/DDBJ whole genome shotgun (WGS) entry which is preliminary data.</text>
</comment>
<evidence type="ECO:0000259" key="2">
    <source>
        <dbReference type="Pfam" id="PF13828"/>
    </source>
</evidence>
<feature type="domain" description="DUF4190" evidence="2">
    <location>
        <begin position="17"/>
        <end position="77"/>
    </location>
</feature>
<evidence type="ECO:0000256" key="1">
    <source>
        <dbReference type="SAM" id="Phobius"/>
    </source>
</evidence>
<feature type="transmembrane region" description="Helical" evidence="1">
    <location>
        <begin position="63"/>
        <end position="88"/>
    </location>
</feature>
<evidence type="ECO:0000313" key="3">
    <source>
        <dbReference type="EMBL" id="GAF77819.1"/>
    </source>
</evidence>
<keyword evidence="1" id="KW-1133">Transmembrane helix</keyword>
<dbReference type="InterPro" id="IPR025241">
    <property type="entry name" value="DUF4190"/>
</dbReference>
<dbReference type="EMBL" id="BARS01007066">
    <property type="protein sequence ID" value="GAF77819.1"/>
    <property type="molecule type" value="Genomic_DNA"/>
</dbReference>
<feature type="non-terminal residue" evidence="3">
    <location>
        <position position="1"/>
    </location>
</feature>
<accession>X0S9W8</accession>
<feature type="transmembrane region" description="Helical" evidence="1">
    <location>
        <begin position="17"/>
        <end position="42"/>
    </location>
</feature>
<keyword evidence="1" id="KW-0472">Membrane</keyword>